<keyword evidence="1" id="KW-0812">Transmembrane</keyword>
<gene>
    <name evidence="2" type="ORF">ACFS6H_05765</name>
</gene>
<feature type="transmembrane region" description="Helical" evidence="1">
    <location>
        <begin position="45"/>
        <end position="62"/>
    </location>
</feature>
<dbReference type="EMBL" id="JBHUOZ010000001">
    <property type="protein sequence ID" value="MFD2919213.1"/>
    <property type="molecule type" value="Genomic_DNA"/>
</dbReference>
<feature type="transmembrane region" description="Helical" evidence="1">
    <location>
        <begin position="164"/>
        <end position="184"/>
    </location>
</feature>
<keyword evidence="1" id="KW-1133">Transmembrane helix</keyword>
<feature type="transmembrane region" description="Helical" evidence="1">
    <location>
        <begin position="124"/>
        <end position="144"/>
    </location>
</feature>
<feature type="transmembrane region" description="Helical" evidence="1">
    <location>
        <begin position="68"/>
        <end position="88"/>
    </location>
</feature>
<accession>A0ABW6A1Q3</accession>
<dbReference type="Proteomes" id="UP001597511">
    <property type="component" value="Unassembled WGS sequence"/>
</dbReference>
<proteinExistence type="predicted"/>
<evidence type="ECO:0000256" key="1">
    <source>
        <dbReference type="SAM" id="Phobius"/>
    </source>
</evidence>
<name>A0ABW6A1Q3_9BACT</name>
<evidence type="ECO:0000313" key="3">
    <source>
        <dbReference type="Proteomes" id="UP001597511"/>
    </source>
</evidence>
<keyword evidence="1" id="KW-0472">Membrane</keyword>
<evidence type="ECO:0000313" key="2">
    <source>
        <dbReference type="EMBL" id="MFD2919213.1"/>
    </source>
</evidence>
<organism evidence="2 3">
    <name type="scientific">Terrimonas rubra</name>
    <dbReference type="NCBI Taxonomy" id="1035890"/>
    <lineage>
        <taxon>Bacteria</taxon>
        <taxon>Pseudomonadati</taxon>
        <taxon>Bacteroidota</taxon>
        <taxon>Chitinophagia</taxon>
        <taxon>Chitinophagales</taxon>
        <taxon>Chitinophagaceae</taxon>
        <taxon>Terrimonas</taxon>
    </lineage>
</organism>
<comment type="caution">
    <text evidence="2">The sequence shown here is derived from an EMBL/GenBank/DDBJ whole genome shotgun (WGS) entry which is preliminary data.</text>
</comment>
<protein>
    <submittedName>
        <fullName evidence="2">Uncharacterized protein</fullName>
    </submittedName>
</protein>
<dbReference type="RefSeq" id="WP_386096182.1">
    <property type="nucleotide sequence ID" value="NZ_JBHUOZ010000001.1"/>
</dbReference>
<sequence>MNFDKLQEEWNNSNDSKIAVPPDVKKMQEAHTPIDEVRKNMRRECYIQFFCLVLMGFAPVIFNFPSQLTTVFICTYGMAVAFTLYYFYKFFKFYKHSYDLSFDSRKNLLWFYYELKLNIELYKALTYILFFIGFAFGVLAYTILKNNGITVKDADFLMLFEKKVYVIIAIIIIMALSFAGAEYWPQYYYGKHLKKIKSVLDQLDEQE</sequence>
<keyword evidence="3" id="KW-1185">Reference proteome</keyword>
<reference evidence="3" key="1">
    <citation type="journal article" date="2019" name="Int. J. Syst. Evol. Microbiol.">
        <title>The Global Catalogue of Microorganisms (GCM) 10K type strain sequencing project: providing services to taxonomists for standard genome sequencing and annotation.</title>
        <authorList>
            <consortium name="The Broad Institute Genomics Platform"/>
            <consortium name="The Broad Institute Genome Sequencing Center for Infectious Disease"/>
            <person name="Wu L."/>
            <person name="Ma J."/>
        </authorList>
    </citation>
    <scope>NUCLEOTIDE SEQUENCE [LARGE SCALE GENOMIC DNA]</scope>
    <source>
        <strain evidence="3">KCTC 23299</strain>
    </source>
</reference>